<dbReference type="InParanoid" id="A0A2P5AIL6"/>
<accession>A0A2P5AIL6</accession>
<sequence length="497" mass="56969">MAEEEGIVKKYRKKYEKQEATFALFTPFFVSVGAGNLDLQSFDHCISQDFYFLQALLQAFRMAEDWADREAYKEPIRSLKEFVHKMIRTYKTTVLENPKVSGIDSTTDNYLDFLVSTASGKFEGDYIREKRNTIAAYTLAAIAPFMRLYVHLSHRILQDLNNTSDNIYKKWLQYYCSQEIQDLAKETEDALDKLGASLTKEELPFAEKLYHQAMKLQVQFFASLSVSQPTVVPYNSVQDLNKSPLAIFSNVNLTCIVFQDRSSVKCLKTELFDITTEYGRELKHYLESVMASHPAISQFDYNGFSIALEQVEELKRKRNEKMEDSLVMKDLSLDMIQTAIPELRLFDNCREFFQKTVTIAKFPRIDLHVVSHFHYGDFIRKLFPSDQLDYTKDSVTTGKIIKAGSPFDKFHVFPEVQKVYIGGKVEDLLSLVQADIGIVLGSSKILWKLGEHFGISFVPLLNGVVKNQMGLGDWKPKSGILYTVDSWAEIQAFILGL</sequence>
<evidence type="ECO:0000313" key="1">
    <source>
        <dbReference type="EMBL" id="PON36361.1"/>
    </source>
</evidence>
<dbReference type="AlphaFoldDB" id="A0A2P5AIL6"/>
<dbReference type="InterPro" id="IPR050967">
    <property type="entry name" value="Thiamine_Salvage_TenA"/>
</dbReference>
<dbReference type="PANTHER" id="PTHR43198">
    <property type="entry name" value="BIFUNCTIONAL TH2 PROTEIN"/>
    <property type="match status" value="1"/>
</dbReference>
<dbReference type="CDD" id="cd19368">
    <property type="entry name" value="TenA_C_AtTH2-like"/>
    <property type="match status" value="1"/>
</dbReference>
<proteinExistence type="predicted"/>
<reference evidence="2" key="1">
    <citation type="submission" date="2016-06" db="EMBL/GenBank/DDBJ databases">
        <title>Parallel loss of symbiosis genes in relatives of nitrogen-fixing non-legume Parasponia.</title>
        <authorList>
            <person name="Van Velzen R."/>
            <person name="Holmer R."/>
            <person name="Bu F."/>
            <person name="Rutten L."/>
            <person name="Van Zeijl A."/>
            <person name="Liu W."/>
            <person name="Santuari L."/>
            <person name="Cao Q."/>
            <person name="Sharma T."/>
            <person name="Shen D."/>
            <person name="Roswanjaya Y."/>
            <person name="Wardhani T."/>
            <person name="Kalhor M.S."/>
            <person name="Jansen J."/>
            <person name="Van den Hoogen J."/>
            <person name="Gungor B."/>
            <person name="Hartog M."/>
            <person name="Hontelez J."/>
            <person name="Verver J."/>
            <person name="Yang W.-C."/>
            <person name="Schijlen E."/>
            <person name="Repin R."/>
            <person name="Schilthuizen M."/>
            <person name="Schranz E."/>
            <person name="Heidstra R."/>
            <person name="Miyata K."/>
            <person name="Fedorova E."/>
            <person name="Kohlen W."/>
            <person name="Bisseling T."/>
            <person name="Smit S."/>
            <person name="Geurts R."/>
        </authorList>
    </citation>
    <scope>NUCLEOTIDE SEQUENCE [LARGE SCALE GENOMIC DNA]</scope>
    <source>
        <strain evidence="2">cv. RG33-2</strain>
    </source>
</reference>
<dbReference type="Proteomes" id="UP000237000">
    <property type="component" value="Unassembled WGS sequence"/>
</dbReference>
<name>A0A2P5AIL6_TREOI</name>
<dbReference type="GO" id="GO:0005829">
    <property type="term" value="C:cytosol"/>
    <property type="evidence" value="ECO:0007669"/>
    <property type="project" value="TreeGrafter"/>
</dbReference>
<evidence type="ECO:0000313" key="2">
    <source>
        <dbReference type="Proteomes" id="UP000237000"/>
    </source>
</evidence>
<dbReference type="STRING" id="63057.A0A2P5AIL6"/>
<keyword evidence="2" id="KW-1185">Reference proteome</keyword>
<comment type="caution">
    <text evidence="1">The sequence shown here is derived from an EMBL/GenBank/DDBJ whole genome shotgun (WGS) entry which is preliminary data.</text>
</comment>
<dbReference type="SUPFAM" id="SSF48613">
    <property type="entry name" value="Heme oxygenase-like"/>
    <property type="match status" value="1"/>
</dbReference>
<organism evidence="1 2">
    <name type="scientific">Trema orientale</name>
    <name type="common">Charcoal tree</name>
    <name type="synonym">Celtis orientalis</name>
    <dbReference type="NCBI Taxonomy" id="63057"/>
    <lineage>
        <taxon>Eukaryota</taxon>
        <taxon>Viridiplantae</taxon>
        <taxon>Streptophyta</taxon>
        <taxon>Embryophyta</taxon>
        <taxon>Tracheophyta</taxon>
        <taxon>Spermatophyta</taxon>
        <taxon>Magnoliopsida</taxon>
        <taxon>eudicotyledons</taxon>
        <taxon>Gunneridae</taxon>
        <taxon>Pentapetalae</taxon>
        <taxon>rosids</taxon>
        <taxon>fabids</taxon>
        <taxon>Rosales</taxon>
        <taxon>Cannabaceae</taxon>
        <taxon>Trema</taxon>
    </lineage>
</organism>
<dbReference type="InterPro" id="IPR016084">
    <property type="entry name" value="Haem_Oase-like_multi-hlx"/>
</dbReference>
<dbReference type="OrthoDB" id="10028886at2759"/>
<dbReference type="PANTHER" id="PTHR43198:SF9">
    <property type="entry name" value="AMINOPYRIMIDINE AMINOHYDROLASE, MITOCHONDRIAL ISOFORM X1-RELATED"/>
    <property type="match status" value="1"/>
</dbReference>
<gene>
    <name evidence="1" type="ORF">TorRG33x02_349470</name>
</gene>
<dbReference type="Gene3D" id="1.20.910.10">
    <property type="entry name" value="Heme oxygenase-like"/>
    <property type="match status" value="1"/>
</dbReference>
<protein>
    <submittedName>
        <fullName evidence="1">Heme oxygenase</fullName>
    </submittedName>
</protein>
<dbReference type="EMBL" id="JXTC01000836">
    <property type="protein sequence ID" value="PON36361.1"/>
    <property type="molecule type" value="Genomic_DNA"/>
</dbReference>